<dbReference type="PANTHER" id="PTHR38733:SF1">
    <property type="entry name" value="TYPE IV METHYL-DIRECTED RESTRICTION ENZYME ECOKMCRBC"/>
    <property type="match status" value="1"/>
</dbReference>
<name>A0A3S3ZK33_9NOCA</name>
<dbReference type="PANTHER" id="PTHR38733">
    <property type="entry name" value="PROTEIN MCRC"/>
    <property type="match status" value="1"/>
</dbReference>
<evidence type="ECO:0000313" key="1">
    <source>
        <dbReference type="EMBL" id="RVW02560.1"/>
    </source>
</evidence>
<dbReference type="OrthoDB" id="9786961at2"/>
<dbReference type="InterPro" id="IPR014407">
    <property type="entry name" value="McrC_bac"/>
</dbReference>
<evidence type="ECO:0000313" key="2">
    <source>
        <dbReference type="Proteomes" id="UP000284333"/>
    </source>
</evidence>
<protein>
    <submittedName>
        <fullName evidence="1">5-methylcytosine-specific restriction system specificity protein McrC</fullName>
    </submittedName>
</protein>
<accession>A0A3S3ZK33</accession>
<dbReference type="Proteomes" id="UP000284333">
    <property type="component" value="Unassembled WGS sequence"/>
</dbReference>
<dbReference type="PIRSF" id="PIRSF003109">
    <property type="entry name" value="McrC"/>
    <property type="match status" value="1"/>
</dbReference>
<comment type="caution">
    <text evidence="1">The sequence shown here is derived from an EMBL/GenBank/DDBJ whole genome shotgun (WGS) entry which is preliminary data.</text>
</comment>
<dbReference type="EMBL" id="RKLN01000004">
    <property type="protein sequence ID" value="RVW02560.1"/>
    <property type="molecule type" value="Genomic_DNA"/>
</dbReference>
<dbReference type="AlphaFoldDB" id="A0A3S3ZK33"/>
<dbReference type="InterPro" id="IPR019292">
    <property type="entry name" value="McrC"/>
</dbReference>
<dbReference type="GO" id="GO:0009307">
    <property type="term" value="P:DNA restriction-modification system"/>
    <property type="evidence" value="ECO:0007669"/>
    <property type="project" value="InterPro"/>
</dbReference>
<organism evidence="1 2">
    <name type="scientific">Rhodococcus spongiicola</name>
    <dbReference type="NCBI Taxonomy" id="2487352"/>
    <lineage>
        <taxon>Bacteria</taxon>
        <taxon>Bacillati</taxon>
        <taxon>Actinomycetota</taxon>
        <taxon>Actinomycetes</taxon>
        <taxon>Mycobacteriales</taxon>
        <taxon>Nocardiaceae</taxon>
        <taxon>Rhodococcus</taxon>
    </lineage>
</organism>
<sequence>MLYASSLYRDDESLRRSGVEDNPEDLCDIVAEILADAVETRLQRTLGHAYRPRNAHLTRVRGQIDILETTTRQLLSRGLVACRFTELSLDNPRNRLMRTALAVAAGRVRSQPLADRCRNLADTLVQAGVSPRPVGRSEVSGVVLGRNDVADVSAVDAAKLILAMDIPTEDDGSGHRWAASREVTELRQLYETAVRGFYRATLTAPWRVLRHDKQLLWSTSDETGRVPQILPEMRADVVLETSERRIVVETKFADALEPNQNGVVQLAPGHIFQLYACIQSQHEQDSLAATAEGVLLYPTVGEHLDESVTIQGHRYRFLTVDLAGSTADIRAALAAVTEDRIDEPEDTHA</sequence>
<reference evidence="1 2" key="1">
    <citation type="submission" date="2018-11" db="EMBL/GenBank/DDBJ databases">
        <title>Rhodococcus spongicola sp. nov. and Rhodococcus xishaensis sp. nov. from marine sponges.</title>
        <authorList>
            <person name="Li L."/>
            <person name="Lin H.W."/>
        </authorList>
    </citation>
    <scope>NUCLEOTIDE SEQUENCE [LARGE SCALE GENOMIC DNA]</scope>
    <source>
        <strain evidence="1 2">LHW50502</strain>
    </source>
</reference>
<keyword evidence="2" id="KW-1185">Reference proteome</keyword>
<proteinExistence type="predicted"/>
<dbReference type="Pfam" id="PF10117">
    <property type="entry name" value="McrBC"/>
    <property type="match status" value="1"/>
</dbReference>
<gene>
    <name evidence="1" type="ORF">EF834_11710</name>
</gene>